<sequence>MTEPQTPTYAVRQPFPTRWNDNDQYGHVNNTVYYEAMDTAVNTWMIRNAGLDPAGDGPIALVVASNCRYLAPATFPEPLEVGIAVGRLGTTSVTWSLGILRAGEGEPIATGEFVHVFVDATSRRPTPMPEAVRTALVEQLGATG</sequence>
<dbReference type="InterPro" id="IPR050563">
    <property type="entry name" value="4-hydroxybenzoyl-CoA_TE"/>
</dbReference>
<comment type="caution">
    <text evidence="3">The sequence shown here is derived from an EMBL/GenBank/DDBJ whole genome shotgun (WGS) entry which is preliminary data.</text>
</comment>
<accession>A0A6I2F3D1</accession>
<evidence type="ECO:0000256" key="1">
    <source>
        <dbReference type="ARBA" id="ARBA00005953"/>
    </source>
</evidence>
<dbReference type="Gene3D" id="3.10.129.10">
    <property type="entry name" value="Hotdog Thioesterase"/>
    <property type="match status" value="1"/>
</dbReference>
<dbReference type="PANTHER" id="PTHR31793:SF27">
    <property type="entry name" value="NOVEL THIOESTERASE SUPERFAMILY DOMAIN AND SAPOSIN A-TYPE DOMAIN CONTAINING PROTEIN (0610012H03RIK)"/>
    <property type="match status" value="1"/>
</dbReference>
<dbReference type="AlphaFoldDB" id="A0A6I2F3D1"/>
<organism evidence="3 4">
    <name type="scientific">Agromyces agglutinans</name>
    <dbReference type="NCBI Taxonomy" id="2662258"/>
    <lineage>
        <taxon>Bacteria</taxon>
        <taxon>Bacillati</taxon>
        <taxon>Actinomycetota</taxon>
        <taxon>Actinomycetes</taxon>
        <taxon>Micrococcales</taxon>
        <taxon>Microbacteriaceae</taxon>
        <taxon>Agromyces</taxon>
    </lineage>
</organism>
<dbReference type="SUPFAM" id="SSF54637">
    <property type="entry name" value="Thioesterase/thiol ester dehydrase-isomerase"/>
    <property type="match status" value="1"/>
</dbReference>
<proteinExistence type="inferred from homology"/>
<dbReference type="PANTHER" id="PTHR31793">
    <property type="entry name" value="4-HYDROXYBENZOYL-COA THIOESTERASE FAMILY MEMBER"/>
    <property type="match status" value="1"/>
</dbReference>
<evidence type="ECO:0000313" key="3">
    <source>
        <dbReference type="EMBL" id="MRG60035.1"/>
    </source>
</evidence>
<dbReference type="InterPro" id="IPR029069">
    <property type="entry name" value="HotDog_dom_sf"/>
</dbReference>
<dbReference type="RefSeq" id="WP_312855044.1">
    <property type="nucleotide sequence ID" value="NZ_WJIF01000004.1"/>
</dbReference>
<dbReference type="Proteomes" id="UP000431080">
    <property type="component" value="Unassembled WGS sequence"/>
</dbReference>
<dbReference type="EMBL" id="WJIF01000004">
    <property type="protein sequence ID" value="MRG60035.1"/>
    <property type="molecule type" value="Genomic_DNA"/>
</dbReference>
<protein>
    <submittedName>
        <fullName evidence="3">Acyl-CoA thioesterase</fullName>
    </submittedName>
</protein>
<dbReference type="GO" id="GO:0047617">
    <property type="term" value="F:fatty acyl-CoA hydrolase activity"/>
    <property type="evidence" value="ECO:0007669"/>
    <property type="project" value="TreeGrafter"/>
</dbReference>
<reference evidence="3 4" key="1">
    <citation type="submission" date="2019-10" db="EMBL/GenBank/DDBJ databases">
        <authorList>
            <person name="Nie G."/>
            <person name="Ming H."/>
            <person name="Yi B."/>
        </authorList>
    </citation>
    <scope>NUCLEOTIDE SEQUENCE [LARGE SCALE GENOMIC DNA]</scope>
    <source>
        <strain evidence="3 4">CFH 90414</strain>
    </source>
</reference>
<dbReference type="Pfam" id="PF13279">
    <property type="entry name" value="4HBT_2"/>
    <property type="match status" value="1"/>
</dbReference>
<keyword evidence="4" id="KW-1185">Reference proteome</keyword>
<dbReference type="CDD" id="cd00586">
    <property type="entry name" value="4HBT"/>
    <property type="match status" value="1"/>
</dbReference>
<gene>
    <name evidence="3" type="ORF">GE115_09155</name>
</gene>
<name>A0A6I2F3D1_9MICO</name>
<keyword evidence="2" id="KW-0378">Hydrolase</keyword>
<evidence type="ECO:0000313" key="4">
    <source>
        <dbReference type="Proteomes" id="UP000431080"/>
    </source>
</evidence>
<evidence type="ECO:0000256" key="2">
    <source>
        <dbReference type="ARBA" id="ARBA00022801"/>
    </source>
</evidence>
<comment type="similarity">
    <text evidence="1">Belongs to the 4-hydroxybenzoyl-CoA thioesterase family.</text>
</comment>